<dbReference type="Pfam" id="PF12796">
    <property type="entry name" value="Ank_2"/>
    <property type="match status" value="2"/>
</dbReference>
<sequence>MSKDYFEEIPPELILLLPPSLSTACLNALASTCHRLHEILQPDLDSRITPKLGQDLLMWAAESKLPHVVAKLLSPPILIHPSPADMWFWSKTPLHAAVNARNLKIARMLLDAGANPATGWDREEHQPLHLAAMNKDLEMMKLLLDYGAPVNDHFGCDWCSQSVLHYACATAHVNMVSLLLERGADLESRGHYGTALGFAVRRGSLEVVKLLLGKGADATVQVPLFTLSSGPPPPHAADLLYIAMGLPHPTSDALRRAIETRQRRAGLTTPRWEGLPLSKGKKELMALLLAHGASKDVAMDKITRNLAALSKEVEYTEEEYLKVIARMLKEAEEAIPKFFK</sequence>
<keyword evidence="5" id="KW-1185">Reference proteome</keyword>
<accession>A0A8H7CT09</accession>
<feature type="repeat" description="ANK" evidence="3">
    <location>
        <begin position="191"/>
        <end position="223"/>
    </location>
</feature>
<dbReference type="Gene3D" id="1.25.40.20">
    <property type="entry name" value="Ankyrin repeat-containing domain"/>
    <property type="match status" value="1"/>
</dbReference>
<dbReference type="PANTHER" id="PTHR24173">
    <property type="entry name" value="ANKYRIN REPEAT CONTAINING"/>
    <property type="match status" value="1"/>
</dbReference>
<protein>
    <submittedName>
        <fullName evidence="4">O-methyltransferase family 3 protein</fullName>
    </submittedName>
</protein>
<dbReference type="PANTHER" id="PTHR24173:SF74">
    <property type="entry name" value="ANKYRIN REPEAT DOMAIN-CONTAINING PROTEIN 16"/>
    <property type="match status" value="1"/>
</dbReference>
<dbReference type="AlphaFoldDB" id="A0A8H7CT09"/>
<comment type="caution">
    <text evidence="4">The sequence shown here is derived from an EMBL/GenBank/DDBJ whole genome shotgun (WGS) entry which is preliminary data.</text>
</comment>
<keyword evidence="1" id="KW-0677">Repeat</keyword>
<dbReference type="SUPFAM" id="SSF48403">
    <property type="entry name" value="Ankyrin repeat"/>
    <property type="match status" value="1"/>
</dbReference>
<organism evidence="4 5">
    <name type="scientific">Mycena venus</name>
    <dbReference type="NCBI Taxonomy" id="2733690"/>
    <lineage>
        <taxon>Eukaryota</taxon>
        <taxon>Fungi</taxon>
        <taxon>Dikarya</taxon>
        <taxon>Basidiomycota</taxon>
        <taxon>Agaricomycotina</taxon>
        <taxon>Agaricomycetes</taxon>
        <taxon>Agaricomycetidae</taxon>
        <taxon>Agaricales</taxon>
        <taxon>Marasmiineae</taxon>
        <taxon>Mycenaceae</taxon>
        <taxon>Mycena</taxon>
    </lineage>
</organism>
<dbReference type="GO" id="GO:0008168">
    <property type="term" value="F:methyltransferase activity"/>
    <property type="evidence" value="ECO:0007669"/>
    <property type="project" value="UniProtKB-KW"/>
</dbReference>
<evidence type="ECO:0000256" key="3">
    <source>
        <dbReference type="PROSITE-ProRule" id="PRU00023"/>
    </source>
</evidence>
<dbReference type="SMART" id="SM00248">
    <property type="entry name" value="ANK"/>
    <property type="match status" value="5"/>
</dbReference>
<dbReference type="Proteomes" id="UP000620124">
    <property type="component" value="Unassembled WGS sequence"/>
</dbReference>
<evidence type="ECO:0000256" key="2">
    <source>
        <dbReference type="ARBA" id="ARBA00023043"/>
    </source>
</evidence>
<proteinExistence type="predicted"/>
<dbReference type="EMBL" id="JACAZI010000012">
    <property type="protein sequence ID" value="KAF7346976.1"/>
    <property type="molecule type" value="Genomic_DNA"/>
</dbReference>
<evidence type="ECO:0000313" key="4">
    <source>
        <dbReference type="EMBL" id="KAF7346976.1"/>
    </source>
</evidence>
<dbReference type="OrthoDB" id="194358at2759"/>
<dbReference type="PROSITE" id="PS51257">
    <property type="entry name" value="PROKAR_LIPOPROTEIN"/>
    <property type="match status" value="1"/>
</dbReference>
<keyword evidence="4" id="KW-0808">Transferase</keyword>
<evidence type="ECO:0000313" key="5">
    <source>
        <dbReference type="Proteomes" id="UP000620124"/>
    </source>
</evidence>
<dbReference type="InterPro" id="IPR002110">
    <property type="entry name" value="Ankyrin_rpt"/>
</dbReference>
<dbReference type="GO" id="GO:0032259">
    <property type="term" value="P:methylation"/>
    <property type="evidence" value="ECO:0007669"/>
    <property type="project" value="UniProtKB-KW"/>
</dbReference>
<feature type="repeat" description="ANK" evidence="3">
    <location>
        <begin position="159"/>
        <end position="191"/>
    </location>
</feature>
<feature type="repeat" description="ANK" evidence="3">
    <location>
        <begin position="89"/>
        <end position="115"/>
    </location>
</feature>
<dbReference type="InterPro" id="IPR036770">
    <property type="entry name" value="Ankyrin_rpt-contain_sf"/>
</dbReference>
<name>A0A8H7CT09_9AGAR</name>
<dbReference type="PROSITE" id="PS50297">
    <property type="entry name" value="ANK_REP_REGION"/>
    <property type="match status" value="4"/>
</dbReference>
<reference evidence="4" key="1">
    <citation type="submission" date="2020-05" db="EMBL/GenBank/DDBJ databases">
        <title>Mycena genomes resolve the evolution of fungal bioluminescence.</title>
        <authorList>
            <person name="Tsai I.J."/>
        </authorList>
    </citation>
    <scope>NUCLEOTIDE SEQUENCE</scope>
    <source>
        <strain evidence="4">CCC161011</strain>
    </source>
</reference>
<keyword evidence="4" id="KW-0489">Methyltransferase</keyword>
<keyword evidence="2 3" id="KW-0040">ANK repeat</keyword>
<dbReference type="PROSITE" id="PS50088">
    <property type="entry name" value="ANK_REPEAT"/>
    <property type="match status" value="4"/>
</dbReference>
<feature type="repeat" description="ANK" evidence="3">
    <location>
        <begin position="123"/>
        <end position="151"/>
    </location>
</feature>
<evidence type="ECO:0000256" key="1">
    <source>
        <dbReference type="ARBA" id="ARBA00022737"/>
    </source>
</evidence>
<gene>
    <name evidence="4" type="ORF">MVEN_01450400</name>
</gene>